<proteinExistence type="predicted"/>
<sequence length="122" mass="14150">MKQLIDELISLTKTIAEHTGEADDELLNIIDERNKLFEAFQQGIENKSIQVNNQQFQELYQLTKQAEAVIQKHKNQVADNIKKIQKGKQSSDLYDHGRNTRTTARRNPYQMTPSAAFFDKKK</sequence>
<protein>
    <recommendedName>
        <fullName evidence="4">Flagellar protein FliT</fullName>
    </recommendedName>
</protein>
<feature type="region of interest" description="Disordered" evidence="1">
    <location>
        <begin position="83"/>
        <end position="122"/>
    </location>
</feature>
<dbReference type="RefSeq" id="WP_069642427.1">
    <property type="nucleotide sequence ID" value="NZ_MIJE01000003.1"/>
</dbReference>
<name>A0A1E5G3Y5_9FIRM</name>
<organism evidence="2 3">
    <name type="scientific">Desulfuribacillus alkaliarsenatis</name>
    <dbReference type="NCBI Taxonomy" id="766136"/>
    <lineage>
        <taxon>Bacteria</taxon>
        <taxon>Bacillati</taxon>
        <taxon>Bacillota</taxon>
        <taxon>Desulfuribacillia</taxon>
        <taxon>Desulfuribacillales</taxon>
        <taxon>Desulfuribacillaceae</taxon>
        <taxon>Desulfuribacillus</taxon>
    </lineage>
</organism>
<evidence type="ECO:0000313" key="3">
    <source>
        <dbReference type="Proteomes" id="UP000094296"/>
    </source>
</evidence>
<dbReference type="STRING" id="766136.BHF68_13235"/>
<dbReference type="AlphaFoldDB" id="A0A1E5G3Y5"/>
<dbReference type="OrthoDB" id="9903735at2"/>
<dbReference type="Proteomes" id="UP000094296">
    <property type="component" value="Unassembled WGS sequence"/>
</dbReference>
<reference evidence="2 3" key="1">
    <citation type="submission" date="2016-09" db="EMBL/GenBank/DDBJ databases">
        <title>Draft genome sequence for the type strain of Desulfuribacillus alkaliarsenatis AHT28, an obligately anaerobic, sulfidogenic bacterium isolated from Russian soda lake sediments.</title>
        <authorList>
            <person name="Abin C.A."/>
            <person name="Hollibaugh J.T."/>
        </authorList>
    </citation>
    <scope>NUCLEOTIDE SEQUENCE [LARGE SCALE GENOMIC DNA]</scope>
    <source>
        <strain evidence="2 3">AHT28</strain>
    </source>
</reference>
<keyword evidence="3" id="KW-1185">Reference proteome</keyword>
<evidence type="ECO:0000313" key="2">
    <source>
        <dbReference type="EMBL" id="OEF97796.1"/>
    </source>
</evidence>
<dbReference type="EMBL" id="MIJE01000003">
    <property type="protein sequence ID" value="OEF97796.1"/>
    <property type="molecule type" value="Genomic_DNA"/>
</dbReference>
<accession>A0A1E5G3Y5</accession>
<evidence type="ECO:0008006" key="4">
    <source>
        <dbReference type="Google" id="ProtNLM"/>
    </source>
</evidence>
<evidence type="ECO:0000256" key="1">
    <source>
        <dbReference type="SAM" id="MobiDB-lite"/>
    </source>
</evidence>
<comment type="caution">
    <text evidence="2">The sequence shown here is derived from an EMBL/GenBank/DDBJ whole genome shotgun (WGS) entry which is preliminary data.</text>
</comment>
<gene>
    <name evidence="2" type="ORF">BHF68_13235</name>
</gene>